<protein>
    <submittedName>
        <fullName evidence="1">MipA/OmpV family protein</fullName>
    </submittedName>
</protein>
<dbReference type="EMBL" id="CP067421">
    <property type="protein sequence ID" value="QQP93294.1"/>
    <property type="molecule type" value="Genomic_DNA"/>
</dbReference>
<gene>
    <name evidence="1" type="ORF">IGS68_29720</name>
</gene>
<dbReference type="InterPro" id="IPR010583">
    <property type="entry name" value="MipA"/>
</dbReference>
<evidence type="ECO:0000313" key="1">
    <source>
        <dbReference type="EMBL" id="QQP93294.1"/>
    </source>
</evidence>
<keyword evidence="1" id="KW-0614">Plasmid</keyword>
<dbReference type="Proteomes" id="UP000595197">
    <property type="component" value="Plasmid pTT6-1"/>
</dbReference>
<accession>A0ABX7BGT5</accession>
<dbReference type="RefSeq" id="WP_201082782.1">
    <property type="nucleotide sequence ID" value="NZ_CP067421.1"/>
</dbReference>
<organism evidence="1 2">
    <name type="scientific">Skermanella cutis</name>
    <dbReference type="NCBI Taxonomy" id="2775420"/>
    <lineage>
        <taxon>Bacteria</taxon>
        <taxon>Pseudomonadati</taxon>
        <taxon>Pseudomonadota</taxon>
        <taxon>Alphaproteobacteria</taxon>
        <taxon>Rhodospirillales</taxon>
        <taxon>Azospirillaceae</taxon>
        <taxon>Skermanella</taxon>
    </lineage>
</organism>
<reference evidence="1" key="1">
    <citation type="submission" date="2021-02" db="EMBL/GenBank/DDBJ databases">
        <title>Skermanella TT6 skin isolate.</title>
        <authorList>
            <person name="Lee K."/>
            <person name="Ganzorig M."/>
        </authorList>
    </citation>
    <scope>NUCLEOTIDE SEQUENCE</scope>
    <source>
        <strain evidence="1">TT6</strain>
    </source>
</reference>
<proteinExistence type="predicted"/>
<keyword evidence="2" id="KW-1185">Reference proteome</keyword>
<sequence>MFSAAGSAGAQESDKPLFEIGIGGGFGLVPDYPASEQSHVQGAALPFVIYRGDVLRASREGLQGRVYRSDRVTLEISLEGALGSSADDNDAREGMPDIDLLGEIGPGLRINLLRNADRTDRVDLTLPLRGVFSTDLSRVEYRGLVFAPDIAYAKYGLFDRDDRLRISVGPIFATSHLMDYYYQVDPRFARPGRPAYDAEAGYLGSRLQTSLTMPVTDRISVFGAFRGEVFSGSANEDSPLYKRDVNLSVGAGLTFSIYSSASRSTAAEGLLD</sequence>
<evidence type="ECO:0000313" key="2">
    <source>
        <dbReference type="Proteomes" id="UP000595197"/>
    </source>
</evidence>
<dbReference type="Pfam" id="PF06629">
    <property type="entry name" value="MipA"/>
    <property type="match status" value="1"/>
</dbReference>
<name>A0ABX7BGT5_9PROT</name>
<geneLocation type="plasmid" evidence="1 2">
    <name>pTT6-1</name>
</geneLocation>